<gene>
    <name evidence="1" type="ORF">L1987_09237</name>
</gene>
<comment type="caution">
    <text evidence="1">The sequence shown here is derived from an EMBL/GenBank/DDBJ whole genome shotgun (WGS) entry which is preliminary data.</text>
</comment>
<dbReference type="Proteomes" id="UP001056120">
    <property type="component" value="Linkage Group LG03"/>
</dbReference>
<organism evidence="1 2">
    <name type="scientific">Smallanthus sonchifolius</name>
    <dbReference type="NCBI Taxonomy" id="185202"/>
    <lineage>
        <taxon>Eukaryota</taxon>
        <taxon>Viridiplantae</taxon>
        <taxon>Streptophyta</taxon>
        <taxon>Embryophyta</taxon>
        <taxon>Tracheophyta</taxon>
        <taxon>Spermatophyta</taxon>
        <taxon>Magnoliopsida</taxon>
        <taxon>eudicotyledons</taxon>
        <taxon>Gunneridae</taxon>
        <taxon>Pentapetalae</taxon>
        <taxon>asterids</taxon>
        <taxon>campanulids</taxon>
        <taxon>Asterales</taxon>
        <taxon>Asteraceae</taxon>
        <taxon>Asteroideae</taxon>
        <taxon>Heliantheae alliance</taxon>
        <taxon>Millerieae</taxon>
        <taxon>Smallanthus</taxon>
    </lineage>
</organism>
<protein>
    <submittedName>
        <fullName evidence="1">Uncharacterized protein</fullName>
    </submittedName>
</protein>
<reference evidence="1 2" key="2">
    <citation type="journal article" date="2022" name="Mol. Ecol. Resour.">
        <title>The genomes of chicory, endive, great burdock and yacon provide insights into Asteraceae paleo-polyploidization history and plant inulin production.</title>
        <authorList>
            <person name="Fan W."/>
            <person name="Wang S."/>
            <person name="Wang H."/>
            <person name="Wang A."/>
            <person name="Jiang F."/>
            <person name="Liu H."/>
            <person name="Zhao H."/>
            <person name="Xu D."/>
            <person name="Zhang Y."/>
        </authorList>
    </citation>
    <scope>NUCLEOTIDE SEQUENCE [LARGE SCALE GENOMIC DNA]</scope>
    <source>
        <strain evidence="2">cv. Yunnan</strain>
        <tissue evidence="1">Leaves</tissue>
    </source>
</reference>
<accession>A0ACB9JNW1</accession>
<proteinExistence type="predicted"/>
<evidence type="ECO:0000313" key="2">
    <source>
        <dbReference type="Proteomes" id="UP001056120"/>
    </source>
</evidence>
<dbReference type="EMBL" id="CM042020">
    <property type="protein sequence ID" value="KAI3821668.1"/>
    <property type="molecule type" value="Genomic_DNA"/>
</dbReference>
<reference evidence="2" key="1">
    <citation type="journal article" date="2022" name="Mol. Ecol. Resour.">
        <title>The genomes of chicory, endive, great burdock and yacon provide insights into Asteraceae palaeo-polyploidization history and plant inulin production.</title>
        <authorList>
            <person name="Fan W."/>
            <person name="Wang S."/>
            <person name="Wang H."/>
            <person name="Wang A."/>
            <person name="Jiang F."/>
            <person name="Liu H."/>
            <person name="Zhao H."/>
            <person name="Xu D."/>
            <person name="Zhang Y."/>
        </authorList>
    </citation>
    <scope>NUCLEOTIDE SEQUENCE [LARGE SCALE GENOMIC DNA]</scope>
    <source>
        <strain evidence="2">cv. Yunnan</strain>
    </source>
</reference>
<sequence length="109" mass="12418">MASTSAIGVPVDATHQYVRTAEFRRQGIEHGIRHDLLGQQIDNLLGQVRYQEDLISNLGTHIDMMEGDREIFDARIEAARAEARFAKQVTIAMFVLVLICFLVESYLRR</sequence>
<name>A0ACB9JNW1_9ASTR</name>
<keyword evidence="2" id="KW-1185">Reference proteome</keyword>
<evidence type="ECO:0000313" key="1">
    <source>
        <dbReference type="EMBL" id="KAI3821668.1"/>
    </source>
</evidence>